<accession>A0A5C8NTC2</accession>
<dbReference type="GO" id="GO:0005737">
    <property type="term" value="C:cytoplasm"/>
    <property type="evidence" value="ECO:0007669"/>
    <property type="project" value="TreeGrafter"/>
</dbReference>
<dbReference type="GO" id="GO:0008270">
    <property type="term" value="F:zinc ion binding"/>
    <property type="evidence" value="ECO:0007669"/>
    <property type="project" value="InterPro"/>
</dbReference>
<evidence type="ECO:0000256" key="3">
    <source>
        <dbReference type="ARBA" id="ARBA00013190"/>
    </source>
</evidence>
<dbReference type="InterPro" id="IPR011032">
    <property type="entry name" value="GroES-like_sf"/>
</dbReference>
<dbReference type="Gene3D" id="3.90.180.10">
    <property type="entry name" value="Medium-chain alcohol dehydrogenases, catalytic domain"/>
    <property type="match status" value="1"/>
</dbReference>
<evidence type="ECO:0000259" key="8">
    <source>
        <dbReference type="SMART" id="SM00829"/>
    </source>
</evidence>
<evidence type="ECO:0000256" key="7">
    <source>
        <dbReference type="RuleBase" id="RU361277"/>
    </source>
</evidence>
<reference evidence="9 10" key="1">
    <citation type="submission" date="2019-06" db="EMBL/GenBank/DDBJ databases">
        <title>Quisquiliibacterium sp. nov., isolated from a maize field.</title>
        <authorList>
            <person name="Lin S.-Y."/>
            <person name="Tsai C.-F."/>
            <person name="Young C.-C."/>
        </authorList>
    </citation>
    <scope>NUCLEOTIDE SEQUENCE [LARGE SCALE GENOMIC DNA]</scope>
    <source>
        <strain evidence="9 10">CC-CFT501</strain>
    </source>
</reference>
<dbReference type="InterPro" id="IPR013154">
    <property type="entry name" value="ADH-like_N"/>
</dbReference>
<dbReference type="GO" id="GO:0004022">
    <property type="term" value="F:alcohol dehydrogenase (NAD+) activity"/>
    <property type="evidence" value="ECO:0007669"/>
    <property type="project" value="UniProtKB-EC"/>
</dbReference>
<organism evidence="9 10">
    <name type="scientific">Zeimonas arvi</name>
    <dbReference type="NCBI Taxonomy" id="2498847"/>
    <lineage>
        <taxon>Bacteria</taxon>
        <taxon>Pseudomonadati</taxon>
        <taxon>Pseudomonadota</taxon>
        <taxon>Betaproteobacteria</taxon>
        <taxon>Burkholderiales</taxon>
        <taxon>Burkholderiaceae</taxon>
        <taxon>Zeimonas</taxon>
    </lineage>
</organism>
<dbReference type="Gene3D" id="3.40.50.720">
    <property type="entry name" value="NAD(P)-binding Rossmann-like Domain"/>
    <property type="match status" value="1"/>
</dbReference>
<evidence type="ECO:0000256" key="5">
    <source>
        <dbReference type="ARBA" id="ARBA00022833"/>
    </source>
</evidence>
<feature type="domain" description="Enoyl reductase (ER)" evidence="8">
    <location>
        <begin position="15"/>
        <end position="354"/>
    </location>
</feature>
<dbReference type="AlphaFoldDB" id="A0A5C8NTC2"/>
<dbReference type="CDD" id="cd08240">
    <property type="entry name" value="6_hydroxyhexanoate_dh_like"/>
    <property type="match status" value="1"/>
</dbReference>
<evidence type="ECO:0000256" key="4">
    <source>
        <dbReference type="ARBA" id="ARBA00022723"/>
    </source>
</evidence>
<dbReference type="RefSeq" id="WP_147705547.1">
    <property type="nucleotide sequence ID" value="NZ_VDUY01000007.1"/>
</dbReference>
<comment type="cofactor">
    <cofactor evidence="1 7">
        <name>Zn(2+)</name>
        <dbReference type="ChEBI" id="CHEBI:29105"/>
    </cofactor>
</comment>
<protein>
    <recommendedName>
        <fullName evidence="3">alcohol dehydrogenase</fullName>
        <ecNumber evidence="3">1.1.1.1</ecNumber>
    </recommendedName>
</protein>
<comment type="similarity">
    <text evidence="2 7">Belongs to the zinc-containing alcohol dehydrogenase family.</text>
</comment>
<evidence type="ECO:0000256" key="6">
    <source>
        <dbReference type="ARBA" id="ARBA00023002"/>
    </source>
</evidence>
<dbReference type="Pfam" id="PF00107">
    <property type="entry name" value="ADH_zinc_N"/>
    <property type="match status" value="1"/>
</dbReference>
<sequence>MNHRCVHRWSFSSWGGPLDLQETPLEPPSGREVTLRVTDCGICHSDLHIQAGGFDMGGGKLSSLERAGTRLPVTMGHEIGGEVVEIGPEVTGVSVGDRVIAYPWLGCGECAVCARGDEQLCTKVARNLGIQLPGGYADLVRVPHERYLVPIGKLDPAHAATFACAGITAWGAIRKLSPATAEDWIAMVGCGGVGMTAVALLSATSPAKIVAIDPDPAKREAALANGASAAFDPTAPDALKTIARACAQNIAGALDFVGAESSASLAANLVRRSGEVVIVGLFGGEFRIPLPMFPLKSLTIRGSYVAGLHDLRELVALAQKIDLPKIPLDRRPLATVNQALADLAAGKVVGRVVLQP</sequence>
<comment type="caution">
    <text evidence="9">The sequence shown here is derived from an EMBL/GenBank/DDBJ whole genome shotgun (WGS) entry which is preliminary data.</text>
</comment>
<dbReference type="OrthoDB" id="9771084at2"/>
<dbReference type="SUPFAM" id="SSF51735">
    <property type="entry name" value="NAD(P)-binding Rossmann-fold domains"/>
    <property type="match status" value="1"/>
</dbReference>
<evidence type="ECO:0000313" key="9">
    <source>
        <dbReference type="EMBL" id="TXL63853.1"/>
    </source>
</evidence>
<keyword evidence="10" id="KW-1185">Reference proteome</keyword>
<dbReference type="InterPro" id="IPR013149">
    <property type="entry name" value="ADH-like_C"/>
</dbReference>
<proteinExistence type="inferred from homology"/>
<dbReference type="EC" id="1.1.1.1" evidence="3"/>
<dbReference type="InterPro" id="IPR002328">
    <property type="entry name" value="ADH_Zn_CS"/>
</dbReference>
<evidence type="ECO:0000313" key="10">
    <source>
        <dbReference type="Proteomes" id="UP000321548"/>
    </source>
</evidence>
<dbReference type="SMART" id="SM00829">
    <property type="entry name" value="PKS_ER"/>
    <property type="match status" value="1"/>
</dbReference>
<dbReference type="Proteomes" id="UP000321548">
    <property type="component" value="Unassembled WGS sequence"/>
</dbReference>
<dbReference type="Pfam" id="PF08240">
    <property type="entry name" value="ADH_N"/>
    <property type="match status" value="1"/>
</dbReference>
<keyword evidence="4 7" id="KW-0479">Metal-binding</keyword>
<evidence type="ECO:0000256" key="1">
    <source>
        <dbReference type="ARBA" id="ARBA00001947"/>
    </source>
</evidence>
<dbReference type="PANTHER" id="PTHR42940">
    <property type="entry name" value="ALCOHOL DEHYDROGENASE 1-RELATED"/>
    <property type="match status" value="1"/>
</dbReference>
<evidence type="ECO:0000256" key="2">
    <source>
        <dbReference type="ARBA" id="ARBA00008072"/>
    </source>
</evidence>
<keyword evidence="5 7" id="KW-0862">Zinc</keyword>
<name>A0A5C8NTC2_9BURK</name>
<dbReference type="SUPFAM" id="SSF50129">
    <property type="entry name" value="GroES-like"/>
    <property type="match status" value="1"/>
</dbReference>
<keyword evidence="6" id="KW-0560">Oxidoreductase</keyword>
<dbReference type="InterPro" id="IPR020843">
    <property type="entry name" value="ER"/>
</dbReference>
<dbReference type="EMBL" id="VDUY01000007">
    <property type="protein sequence ID" value="TXL63853.1"/>
    <property type="molecule type" value="Genomic_DNA"/>
</dbReference>
<dbReference type="PROSITE" id="PS00059">
    <property type="entry name" value="ADH_ZINC"/>
    <property type="match status" value="1"/>
</dbReference>
<gene>
    <name evidence="9" type="ORF">FHP08_16300</name>
</gene>
<dbReference type="InterPro" id="IPR036291">
    <property type="entry name" value="NAD(P)-bd_dom_sf"/>
</dbReference>
<dbReference type="PANTHER" id="PTHR42940:SF8">
    <property type="entry name" value="VACUOLAR PROTEIN SORTING-ASSOCIATED PROTEIN 11"/>
    <property type="match status" value="1"/>
</dbReference>